<dbReference type="OrthoDB" id="121380at2759"/>
<dbReference type="PANTHER" id="PTHR34315">
    <property type="match status" value="1"/>
</dbReference>
<dbReference type="GO" id="GO:0016702">
    <property type="term" value="F:oxidoreductase activity, acting on single donors with incorporation of molecular oxygen, incorporation of two atoms of oxygen"/>
    <property type="evidence" value="ECO:0007669"/>
    <property type="project" value="InterPro"/>
</dbReference>
<organism evidence="2 3">
    <name type="scientific">Penicillium atrosanguineum</name>
    <dbReference type="NCBI Taxonomy" id="1132637"/>
    <lineage>
        <taxon>Eukaryota</taxon>
        <taxon>Fungi</taxon>
        <taxon>Dikarya</taxon>
        <taxon>Ascomycota</taxon>
        <taxon>Pezizomycotina</taxon>
        <taxon>Eurotiomycetes</taxon>
        <taxon>Eurotiomycetidae</taxon>
        <taxon>Eurotiales</taxon>
        <taxon>Aspergillaceae</taxon>
        <taxon>Penicillium</taxon>
    </lineage>
</organism>
<dbReference type="CDD" id="cd03457">
    <property type="entry name" value="intradiol_dioxygenase_like"/>
    <property type="match status" value="1"/>
</dbReference>
<dbReference type="PANTHER" id="PTHR34315:SF1">
    <property type="entry name" value="INTRADIOL RING-CLEAVAGE DIOXYGENASES DOMAIN-CONTAINING PROTEIN-RELATED"/>
    <property type="match status" value="1"/>
</dbReference>
<sequence>MYSELQNTTCLLAPDTIFGPYDVNGELHRHDVREDEEGINLYLDLGLIDVETCEPLPNAWITIWACNATGTYSGYTGIDPNTVSVLPGWSTREDGTTDDETFLRGISKTNDAGFAEFLTVFPGYYDSRTTHIHVAVQSNVVSDDTSYSNASIQHVGQLFFPGELINSVYQLAPYHAHLSTLNRTLNSEDSVYSVANADRYSAIISTELVGEILADGLIGYITIGVNKSASAIATVGTQVNVQGYIPTVSLTSGAQAAANTKDPPEGYRANGMRKL</sequence>
<accession>A0A9W9PU07</accession>
<dbReference type="EMBL" id="JAPZBO010000007">
    <property type="protein sequence ID" value="KAJ5311372.1"/>
    <property type="molecule type" value="Genomic_DNA"/>
</dbReference>
<protein>
    <recommendedName>
        <fullName evidence="4">Intradiol ring-cleavage dioxygenases domain-containing protein</fullName>
    </recommendedName>
</protein>
<evidence type="ECO:0000256" key="1">
    <source>
        <dbReference type="SAM" id="MobiDB-lite"/>
    </source>
</evidence>
<reference evidence="2" key="2">
    <citation type="journal article" date="2023" name="IMA Fungus">
        <title>Comparative genomic study of the Penicillium genus elucidates a diverse pangenome and 15 lateral gene transfer events.</title>
        <authorList>
            <person name="Petersen C."/>
            <person name="Sorensen T."/>
            <person name="Nielsen M.R."/>
            <person name="Sondergaard T.E."/>
            <person name="Sorensen J.L."/>
            <person name="Fitzpatrick D.A."/>
            <person name="Frisvad J.C."/>
            <person name="Nielsen K.L."/>
        </authorList>
    </citation>
    <scope>NUCLEOTIDE SEQUENCE</scope>
    <source>
        <strain evidence="2">IBT 21472</strain>
    </source>
</reference>
<dbReference type="GO" id="GO:0005506">
    <property type="term" value="F:iron ion binding"/>
    <property type="evidence" value="ECO:0007669"/>
    <property type="project" value="InterPro"/>
</dbReference>
<dbReference type="SUPFAM" id="SSF49482">
    <property type="entry name" value="Aromatic compound dioxygenase"/>
    <property type="match status" value="1"/>
</dbReference>
<dbReference type="InterPro" id="IPR015889">
    <property type="entry name" value="Intradiol_dOase_core"/>
</dbReference>
<evidence type="ECO:0000313" key="3">
    <source>
        <dbReference type="Proteomes" id="UP001147746"/>
    </source>
</evidence>
<dbReference type="Proteomes" id="UP001147746">
    <property type="component" value="Unassembled WGS sequence"/>
</dbReference>
<feature type="region of interest" description="Disordered" evidence="1">
    <location>
        <begin position="255"/>
        <end position="275"/>
    </location>
</feature>
<evidence type="ECO:0008006" key="4">
    <source>
        <dbReference type="Google" id="ProtNLM"/>
    </source>
</evidence>
<evidence type="ECO:0000313" key="2">
    <source>
        <dbReference type="EMBL" id="KAJ5311372.1"/>
    </source>
</evidence>
<gene>
    <name evidence="2" type="ORF">N7476_007232</name>
</gene>
<reference evidence="2" key="1">
    <citation type="submission" date="2022-12" db="EMBL/GenBank/DDBJ databases">
        <authorList>
            <person name="Petersen C."/>
        </authorList>
    </citation>
    <scope>NUCLEOTIDE SEQUENCE</scope>
    <source>
        <strain evidence="2">IBT 21472</strain>
    </source>
</reference>
<comment type="caution">
    <text evidence="2">The sequence shown here is derived from an EMBL/GenBank/DDBJ whole genome shotgun (WGS) entry which is preliminary data.</text>
</comment>
<proteinExistence type="predicted"/>
<dbReference type="Gene3D" id="2.60.130.10">
    <property type="entry name" value="Aromatic compound dioxygenase"/>
    <property type="match status" value="1"/>
</dbReference>
<dbReference type="AlphaFoldDB" id="A0A9W9PU07"/>
<name>A0A9W9PU07_9EURO</name>
<keyword evidence="3" id="KW-1185">Reference proteome</keyword>